<sequence length="1035" mass="114873">MGAKHSSGSKELSSSELSRIPLEESNAIKEGFSKACRGSPKCPGEDFNKLVKRNWETSLGDALISRLGLKRDSDGSIAFKDFQTFSAKLLTRFTSERAKIVIQLAKDPTKDRVTIGDLKTFTRNLVKSFMIGRTNRGETSWFDGDTGIPQVSESLVSSAGTDDTKELSNDDVSTWLSANPLVMKMMETVVRGFLWLPSGSENAPTSTQTHLIPSCEHPFLPKARFPTLLGLPFVTMLNFELPLEFRHQWRFVYSSYLQGDSFTGLINSILDRGPTILIVKERGSDEVFGGFAPLSWTVSPNWQGNNTAFVFTLKPRLRIYRTTGYNDHFMYLNMNQETMPNGLGMGGQHDYFGFWLDSDFGKGFAAQTCTTFNAKSPLCSTERFQVDCIEVWGVGSEPEKPEERRSILDVDPGAKALLNMAGRATHSDGLRNFSEIDIEQASAEAEMSRKLDASISLDCDDVFVHCEQGSLARAAFPVMEEIRRSGKLCDVTVKAADQLISAHRIVLAATIPYFHAMFTHDMVESKQREITIQGIEPSALETLINYAYSGKVIINCDNVQSILQGAAFLQLDGVRTACGEFLLKTIRPGNVLGVKAFAESMGCANLAQEADKFIMQNFKAVAKMTEFLSLSKSEVQDIIARDHLNVDSEEVVFEALRTWARHDSSRESDFPELLMYVRLPLLTPQYLSDRVAVDEFVRNSLRCRDLLDEARDFHLMPERRCLLQTLRTKPRACNDVVGLIYAVGGLGKSGDSLSTVEYYDPLVGRWRMAEEMIMLRSRVGVGVLRNKLYAIGGYDGSERLATVEEFDPTTKQWRKVTSMHCKRSAVGAASLNDRLYVCGGYDGVCSLNTVECFDAKRNVWSMATSMSKHRSAAGVVTFQQNIYALGGHDGVAIFDSVERFDPNLAQWFPVTPMLTRRCRLGVAVLNNLMYACGGYDGSSYLKSVEVYDVTTDVWKYLAPMNAARSRVALVTNMGKLWAIGGYDGTSTLATMETYDPEKDVWTLAPSMCAHDGGVGVGVIPVTSLHEGFDDSDEDP</sequence>
<keyword evidence="8" id="KW-1185">Reference proteome</keyword>
<dbReference type="InterPro" id="IPR030603">
    <property type="entry name" value="KLHL18_BTB/POZ"/>
</dbReference>
<keyword evidence="1" id="KW-0880">Kelch repeat</keyword>
<dbReference type="OrthoDB" id="45365at2759"/>
<proteinExistence type="predicted"/>
<dbReference type="GO" id="GO:0003779">
    <property type="term" value="F:actin binding"/>
    <property type="evidence" value="ECO:0007669"/>
    <property type="project" value="UniProtKB-KW"/>
</dbReference>
<dbReference type="SMART" id="SM00612">
    <property type="entry name" value="Kelch"/>
    <property type="match status" value="6"/>
</dbReference>
<dbReference type="PANTHER" id="PTHR24412">
    <property type="entry name" value="KELCH PROTEIN"/>
    <property type="match status" value="1"/>
</dbReference>
<keyword evidence="3" id="KW-0009">Actin-binding</keyword>
<dbReference type="SMART" id="SM00225">
    <property type="entry name" value="BTB"/>
    <property type="match status" value="1"/>
</dbReference>
<dbReference type="SUPFAM" id="SSF54695">
    <property type="entry name" value="POZ domain"/>
    <property type="match status" value="1"/>
</dbReference>
<dbReference type="Pfam" id="PF01344">
    <property type="entry name" value="Kelch_1"/>
    <property type="match status" value="2"/>
</dbReference>
<evidence type="ECO:0000256" key="3">
    <source>
        <dbReference type="ARBA" id="ARBA00023203"/>
    </source>
</evidence>
<dbReference type="SMART" id="SM00875">
    <property type="entry name" value="BACK"/>
    <property type="match status" value="1"/>
</dbReference>
<evidence type="ECO:0000313" key="7">
    <source>
        <dbReference type="EMBL" id="CAD7277081.1"/>
    </source>
</evidence>
<dbReference type="SUPFAM" id="SSF50965">
    <property type="entry name" value="Galactose oxidase, central domain"/>
    <property type="match status" value="1"/>
</dbReference>
<protein>
    <submittedName>
        <fullName evidence="7">Uncharacterized protein</fullName>
    </submittedName>
</protein>
<dbReference type="SMART" id="SM00584">
    <property type="entry name" value="TLDc"/>
    <property type="match status" value="1"/>
</dbReference>
<dbReference type="CDD" id="cd18247">
    <property type="entry name" value="BTB_POZ_KLHL18"/>
    <property type="match status" value="1"/>
</dbReference>
<keyword evidence="2" id="KW-0677">Repeat</keyword>
<evidence type="ECO:0000256" key="2">
    <source>
        <dbReference type="ARBA" id="ARBA00022737"/>
    </source>
</evidence>
<accession>A0A7R9BL58</accession>
<dbReference type="Pfam" id="PF00651">
    <property type="entry name" value="BTB"/>
    <property type="match status" value="1"/>
</dbReference>
<dbReference type="FunFam" id="1.25.40.420:FF:000001">
    <property type="entry name" value="Kelch-like family member 12"/>
    <property type="match status" value="1"/>
</dbReference>
<dbReference type="Gene3D" id="2.120.10.80">
    <property type="entry name" value="Kelch-type beta propeller"/>
    <property type="match status" value="1"/>
</dbReference>
<feature type="region of interest" description="Disordered" evidence="4">
    <location>
        <begin position="1"/>
        <end position="22"/>
    </location>
</feature>
<feature type="compositionally biased region" description="Low complexity" evidence="4">
    <location>
        <begin position="9"/>
        <end position="18"/>
    </location>
</feature>
<feature type="domain" description="BTB" evidence="5">
    <location>
        <begin position="489"/>
        <end position="556"/>
    </location>
</feature>
<evidence type="ECO:0000256" key="4">
    <source>
        <dbReference type="SAM" id="MobiDB-lite"/>
    </source>
</evidence>
<dbReference type="InterPro" id="IPR011043">
    <property type="entry name" value="Gal_Oxase/kelch_b-propeller"/>
</dbReference>
<evidence type="ECO:0000259" key="6">
    <source>
        <dbReference type="PROSITE" id="PS51886"/>
    </source>
</evidence>
<dbReference type="InterPro" id="IPR000210">
    <property type="entry name" value="BTB/POZ_dom"/>
</dbReference>
<dbReference type="InterPro" id="IPR006652">
    <property type="entry name" value="Kelch_1"/>
</dbReference>
<dbReference type="InterPro" id="IPR011705">
    <property type="entry name" value="BACK"/>
</dbReference>
<dbReference type="Pfam" id="PF07534">
    <property type="entry name" value="TLD"/>
    <property type="match status" value="1"/>
</dbReference>
<dbReference type="Gene3D" id="3.30.710.10">
    <property type="entry name" value="Potassium Channel Kv1.1, Chain A"/>
    <property type="match status" value="1"/>
</dbReference>
<evidence type="ECO:0000259" key="5">
    <source>
        <dbReference type="PROSITE" id="PS50097"/>
    </source>
</evidence>
<gene>
    <name evidence="7" type="ORF">NMOB1V02_LOCUS4823</name>
</gene>
<dbReference type="InterPro" id="IPR006571">
    <property type="entry name" value="TLDc_dom"/>
</dbReference>
<feature type="domain" description="TLDc" evidence="6">
    <location>
        <begin position="227"/>
        <end position="395"/>
    </location>
</feature>
<dbReference type="EMBL" id="OA882830">
    <property type="protein sequence ID" value="CAD7277081.1"/>
    <property type="molecule type" value="Genomic_DNA"/>
</dbReference>
<dbReference type="PANTHER" id="PTHR24412:SF497">
    <property type="entry name" value="KELCH-LIKE PROTEIN 18"/>
    <property type="match status" value="1"/>
</dbReference>
<dbReference type="EMBL" id="CAJPEX010000793">
    <property type="protein sequence ID" value="CAG0917233.1"/>
    <property type="molecule type" value="Genomic_DNA"/>
</dbReference>
<reference evidence="7" key="1">
    <citation type="submission" date="2020-11" db="EMBL/GenBank/DDBJ databases">
        <authorList>
            <person name="Tran Van P."/>
        </authorList>
    </citation>
    <scope>NUCLEOTIDE SEQUENCE</scope>
</reference>
<dbReference type="PROSITE" id="PS51886">
    <property type="entry name" value="TLDC"/>
    <property type="match status" value="1"/>
</dbReference>
<dbReference type="Proteomes" id="UP000678499">
    <property type="component" value="Unassembled WGS sequence"/>
</dbReference>
<evidence type="ECO:0000256" key="1">
    <source>
        <dbReference type="ARBA" id="ARBA00022441"/>
    </source>
</evidence>
<dbReference type="InterPro" id="IPR015915">
    <property type="entry name" value="Kelch-typ_b-propeller"/>
</dbReference>
<dbReference type="Pfam" id="PF07707">
    <property type="entry name" value="BACK"/>
    <property type="match status" value="1"/>
</dbReference>
<organism evidence="7">
    <name type="scientific">Notodromas monacha</name>
    <dbReference type="NCBI Taxonomy" id="399045"/>
    <lineage>
        <taxon>Eukaryota</taxon>
        <taxon>Metazoa</taxon>
        <taxon>Ecdysozoa</taxon>
        <taxon>Arthropoda</taxon>
        <taxon>Crustacea</taxon>
        <taxon>Oligostraca</taxon>
        <taxon>Ostracoda</taxon>
        <taxon>Podocopa</taxon>
        <taxon>Podocopida</taxon>
        <taxon>Cypridocopina</taxon>
        <taxon>Cypridoidea</taxon>
        <taxon>Cyprididae</taxon>
        <taxon>Notodromas</taxon>
    </lineage>
</organism>
<dbReference type="Gene3D" id="1.25.40.420">
    <property type="match status" value="1"/>
</dbReference>
<dbReference type="PROSITE" id="PS50097">
    <property type="entry name" value="BTB"/>
    <property type="match status" value="1"/>
</dbReference>
<name>A0A7R9BL58_9CRUS</name>
<dbReference type="Pfam" id="PF24681">
    <property type="entry name" value="Kelch_KLHDC2_KLHL20_DRC7"/>
    <property type="match status" value="1"/>
</dbReference>
<dbReference type="InterPro" id="IPR011333">
    <property type="entry name" value="SKP1/BTB/POZ_sf"/>
</dbReference>
<dbReference type="AlphaFoldDB" id="A0A7R9BL58"/>
<evidence type="ECO:0000313" key="8">
    <source>
        <dbReference type="Proteomes" id="UP000678499"/>
    </source>
</evidence>